<keyword evidence="4" id="KW-0804">Transcription</keyword>
<feature type="domain" description="HTH merR-type" evidence="6">
    <location>
        <begin position="1"/>
        <end position="68"/>
    </location>
</feature>
<dbReference type="SUPFAM" id="SSF46955">
    <property type="entry name" value="Putative DNA-binding domain"/>
    <property type="match status" value="1"/>
</dbReference>
<evidence type="ECO:0000313" key="7">
    <source>
        <dbReference type="EMBL" id="MCU7377651.1"/>
    </source>
</evidence>
<evidence type="ECO:0000313" key="8">
    <source>
        <dbReference type="EMBL" id="MCU7379212.1"/>
    </source>
</evidence>
<protein>
    <submittedName>
        <fullName evidence="8">Methyltransferase domain-containing protein</fullName>
    </submittedName>
</protein>
<dbReference type="InterPro" id="IPR047057">
    <property type="entry name" value="MerR_fam"/>
</dbReference>
<dbReference type="InterPro" id="IPR041698">
    <property type="entry name" value="Methyltransf_25"/>
</dbReference>
<evidence type="ECO:0000259" key="6">
    <source>
        <dbReference type="PROSITE" id="PS50937"/>
    </source>
</evidence>
<dbReference type="InterPro" id="IPR009061">
    <property type="entry name" value="DNA-bd_dom_put_sf"/>
</dbReference>
<comment type="caution">
    <text evidence="8">The sequence shown here is derived from an EMBL/GenBank/DDBJ whole genome shotgun (WGS) entry which is preliminary data.</text>
</comment>
<dbReference type="Pfam" id="PF13411">
    <property type="entry name" value="MerR_1"/>
    <property type="match status" value="1"/>
</dbReference>
<dbReference type="Pfam" id="PF13649">
    <property type="entry name" value="Methyltransf_25"/>
    <property type="match status" value="1"/>
</dbReference>
<dbReference type="PANTHER" id="PTHR30204">
    <property type="entry name" value="REDOX-CYCLING DRUG-SENSING TRANSCRIPTIONAL ACTIVATOR SOXR"/>
    <property type="match status" value="1"/>
</dbReference>
<dbReference type="InterPro" id="IPR000551">
    <property type="entry name" value="MerR-type_HTH_dom"/>
</dbReference>
<keyword evidence="8" id="KW-0489">Methyltransferase</keyword>
<dbReference type="PROSITE" id="PS50937">
    <property type="entry name" value="HTH_MERR_2"/>
    <property type="match status" value="1"/>
</dbReference>
<organism evidence="8 9">
    <name type="scientific">Hominibacterium faecale</name>
    <dbReference type="NCBI Taxonomy" id="2839743"/>
    <lineage>
        <taxon>Bacteria</taxon>
        <taxon>Bacillati</taxon>
        <taxon>Bacillota</taxon>
        <taxon>Clostridia</taxon>
        <taxon>Peptostreptococcales</taxon>
        <taxon>Anaerovoracaceae</taxon>
        <taxon>Hominibacterium</taxon>
    </lineage>
</organism>
<gene>
    <name evidence="7" type="ORF">OBO34_04685</name>
    <name evidence="8" type="ORF">OBO34_12735</name>
</gene>
<dbReference type="GO" id="GO:0032259">
    <property type="term" value="P:methylation"/>
    <property type="evidence" value="ECO:0007669"/>
    <property type="project" value="UniProtKB-KW"/>
</dbReference>
<proteinExistence type="predicted"/>
<dbReference type="Gene3D" id="1.10.1660.10">
    <property type="match status" value="1"/>
</dbReference>
<dbReference type="EMBL" id="JAOSHN010000002">
    <property type="protein sequence ID" value="MCU7377651.1"/>
    <property type="molecule type" value="Genomic_DNA"/>
</dbReference>
<sequence length="344" mass="40542">MNTRKVCDQLHVTQKMLRVYEDQGLIAPKRKENAYRDYSIEDLFQIELIVRLRKLGFSIKDIKRIFQHNKTEEDYINTFYIQIKAIENKIKELEEAKNRLANTVNEVINREDLEDITKIIYQAAAPEKKENAYEEMVRQWDFDQMAINYVERFLKEDDQYLAGIQNARTLIKQEGGAKRILDVGCGTCNLWETMGTRYQVTALDSSLNMLMAAREKVPWAVFCLSDITRLNQEALGQFDLVISTFTLHHIDKNGQEAALRNMVQLCRPSGKVVIVERCFQNHQQRLEAEERLKEQGCDEELAILESEWYLYLDQVRDYVHYLKCKMEVTEIRKNVRRIIIEKEG</sequence>
<evidence type="ECO:0000256" key="1">
    <source>
        <dbReference type="ARBA" id="ARBA00022491"/>
    </source>
</evidence>
<evidence type="ECO:0000256" key="2">
    <source>
        <dbReference type="ARBA" id="ARBA00023015"/>
    </source>
</evidence>
<dbReference type="SUPFAM" id="SSF53335">
    <property type="entry name" value="S-adenosyl-L-methionine-dependent methyltransferases"/>
    <property type="match status" value="1"/>
</dbReference>
<dbReference type="EMBL" id="JAOSHN010000005">
    <property type="protein sequence ID" value="MCU7379212.1"/>
    <property type="molecule type" value="Genomic_DNA"/>
</dbReference>
<dbReference type="PANTHER" id="PTHR30204:SF69">
    <property type="entry name" value="MERR-FAMILY TRANSCRIPTIONAL REGULATOR"/>
    <property type="match status" value="1"/>
</dbReference>
<keyword evidence="5" id="KW-0175">Coiled coil</keyword>
<reference evidence="8" key="1">
    <citation type="submission" date="2022-09" db="EMBL/GenBank/DDBJ databases">
        <title>Culturomic study of gut microbiota in children with autism spectrum disorder.</title>
        <authorList>
            <person name="Efimov B.A."/>
            <person name="Chaplin A.V."/>
            <person name="Sokolova S.R."/>
            <person name="Pikina A.P."/>
            <person name="Korzhanova M."/>
            <person name="Belova V."/>
            <person name="Korostin D."/>
        </authorList>
    </citation>
    <scope>NUCLEOTIDE SEQUENCE</scope>
    <source>
        <strain evidence="8">ASD5510</strain>
    </source>
</reference>
<evidence type="ECO:0000256" key="4">
    <source>
        <dbReference type="ARBA" id="ARBA00023163"/>
    </source>
</evidence>
<keyword evidence="1" id="KW-0678">Repressor</keyword>
<dbReference type="RefSeq" id="WP_253020083.1">
    <property type="nucleotide sequence ID" value="NZ_JAOSHN010000002.1"/>
</dbReference>
<keyword evidence="3" id="KW-0238">DNA-binding</keyword>
<dbReference type="GO" id="GO:0003677">
    <property type="term" value="F:DNA binding"/>
    <property type="evidence" value="ECO:0007669"/>
    <property type="project" value="UniProtKB-KW"/>
</dbReference>
<dbReference type="InterPro" id="IPR029063">
    <property type="entry name" value="SAM-dependent_MTases_sf"/>
</dbReference>
<evidence type="ECO:0000256" key="5">
    <source>
        <dbReference type="SAM" id="Coils"/>
    </source>
</evidence>
<dbReference type="Gene3D" id="3.40.50.150">
    <property type="entry name" value="Vaccinia Virus protein VP39"/>
    <property type="match status" value="1"/>
</dbReference>
<dbReference type="GO" id="GO:0003700">
    <property type="term" value="F:DNA-binding transcription factor activity"/>
    <property type="evidence" value="ECO:0007669"/>
    <property type="project" value="InterPro"/>
</dbReference>
<accession>A0A9J6QUA7</accession>
<dbReference type="SMART" id="SM00422">
    <property type="entry name" value="HTH_MERR"/>
    <property type="match status" value="1"/>
</dbReference>
<dbReference type="AlphaFoldDB" id="A0A9J6QUA7"/>
<keyword evidence="2" id="KW-0805">Transcription regulation</keyword>
<dbReference type="Proteomes" id="UP001065549">
    <property type="component" value="Unassembled WGS sequence"/>
</dbReference>
<dbReference type="GO" id="GO:0008168">
    <property type="term" value="F:methyltransferase activity"/>
    <property type="evidence" value="ECO:0007669"/>
    <property type="project" value="UniProtKB-KW"/>
</dbReference>
<dbReference type="CDD" id="cd02440">
    <property type="entry name" value="AdoMet_MTases"/>
    <property type="match status" value="1"/>
</dbReference>
<name>A0A9J6QUA7_9FIRM</name>
<evidence type="ECO:0000313" key="9">
    <source>
        <dbReference type="Proteomes" id="UP001065549"/>
    </source>
</evidence>
<dbReference type="CDD" id="cd00592">
    <property type="entry name" value="HTH_MerR-like"/>
    <property type="match status" value="1"/>
</dbReference>
<feature type="coiled-coil region" evidence="5">
    <location>
        <begin position="76"/>
        <end position="113"/>
    </location>
</feature>
<keyword evidence="8" id="KW-0808">Transferase</keyword>
<evidence type="ECO:0000256" key="3">
    <source>
        <dbReference type="ARBA" id="ARBA00023125"/>
    </source>
</evidence>
<keyword evidence="9" id="KW-1185">Reference proteome</keyword>